<organism evidence="1 2">
    <name type="scientific">Acer negundo</name>
    <name type="common">Box elder</name>
    <dbReference type="NCBI Taxonomy" id="4023"/>
    <lineage>
        <taxon>Eukaryota</taxon>
        <taxon>Viridiplantae</taxon>
        <taxon>Streptophyta</taxon>
        <taxon>Embryophyta</taxon>
        <taxon>Tracheophyta</taxon>
        <taxon>Spermatophyta</taxon>
        <taxon>Magnoliopsida</taxon>
        <taxon>eudicotyledons</taxon>
        <taxon>Gunneridae</taxon>
        <taxon>Pentapetalae</taxon>
        <taxon>rosids</taxon>
        <taxon>malvids</taxon>
        <taxon>Sapindales</taxon>
        <taxon>Sapindaceae</taxon>
        <taxon>Hippocastanoideae</taxon>
        <taxon>Acereae</taxon>
        <taxon>Acer</taxon>
    </lineage>
</organism>
<reference evidence="1" key="1">
    <citation type="journal article" date="2022" name="Plant J.">
        <title>Strategies of tolerance reflected in two North American maple genomes.</title>
        <authorList>
            <person name="McEvoy S.L."/>
            <person name="Sezen U.U."/>
            <person name="Trouern-Trend A."/>
            <person name="McMahon S.M."/>
            <person name="Schaberg P.G."/>
            <person name="Yang J."/>
            <person name="Wegrzyn J.L."/>
            <person name="Swenson N.G."/>
        </authorList>
    </citation>
    <scope>NUCLEOTIDE SEQUENCE</scope>
    <source>
        <strain evidence="1">91603</strain>
    </source>
</reference>
<dbReference type="Proteomes" id="UP001064489">
    <property type="component" value="Chromosome 3"/>
</dbReference>
<gene>
    <name evidence="1" type="ORF">LWI28_023920</name>
</gene>
<dbReference type="AlphaFoldDB" id="A0AAD5J743"/>
<evidence type="ECO:0000313" key="1">
    <source>
        <dbReference type="EMBL" id="KAI9187059.1"/>
    </source>
</evidence>
<keyword evidence="2" id="KW-1185">Reference proteome</keyword>
<accession>A0AAD5J743</accession>
<dbReference type="EMBL" id="JAJSOW010000100">
    <property type="protein sequence ID" value="KAI9187059.1"/>
    <property type="molecule type" value="Genomic_DNA"/>
</dbReference>
<sequence length="145" mass="15747">MEAEKLELSSRYVRLEVENKKLVQANENFAITNEALANSFHECFWNGAVEEAWVDEEAIAGLESADGGGGNVARIGDDGDIVAEIRAIGEVIDIQNCAHVDNVLDGGQVWNINVVPNWDKEVILKGILGRAAEEAQACEEAIARL</sequence>
<proteinExistence type="predicted"/>
<comment type="caution">
    <text evidence="1">The sequence shown here is derived from an EMBL/GenBank/DDBJ whole genome shotgun (WGS) entry which is preliminary data.</text>
</comment>
<name>A0AAD5J743_ACENE</name>
<protein>
    <submittedName>
        <fullName evidence="1">Uncharacterized protein</fullName>
    </submittedName>
</protein>
<evidence type="ECO:0000313" key="2">
    <source>
        <dbReference type="Proteomes" id="UP001064489"/>
    </source>
</evidence>
<reference evidence="1" key="2">
    <citation type="submission" date="2023-02" db="EMBL/GenBank/DDBJ databases">
        <authorList>
            <person name="Swenson N.G."/>
            <person name="Wegrzyn J.L."/>
            <person name="Mcevoy S.L."/>
        </authorList>
    </citation>
    <scope>NUCLEOTIDE SEQUENCE</scope>
    <source>
        <strain evidence="1">91603</strain>
        <tissue evidence="1">Leaf</tissue>
    </source>
</reference>